<dbReference type="AlphaFoldDB" id="A0A7S4GDD2"/>
<sequence length="130" mass="14220">MVLRLTCASPSHMALRTGKAKGWDLLLDVDLFHTTHTRLSCWPDGEYKDKWTHGKCSNPCTPPAKKAVNSTKAGTLKAIYTCWQETADTTCQRSCVQGAGEGIGVAEETVGGSMIEGWNEQQEEDVYVAI</sequence>
<evidence type="ECO:0000313" key="1">
    <source>
        <dbReference type="EMBL" id="CAE0833258.1"/>
    </source>
</evidence>
<dbReference type="EMBL" id="HBJA01129643">
    <property type="protein sequence ID" value="CAE0833258.1"/>
    <property type="molecule type" value="Transcribed_RNA"/>
</dbReference>
<protein>
    <submittedName>
        <fullName evidence="1">Uncharacterized protein</fullName>
    </submittedName>
</protein>
<reference evidence="1" key="1">
    <citation type="submission" date="2021-01" db="EMBL/GenBank/DDBJ databases">
        <authorList>
            <person name="Corre E."/>
            <person name="Pelletier E."/>
            <person name="Niang G."/>
            <person name="Scheremetjew M."/>
            <person name="Finn R."/>
            <person name="Kale V."/>
            <person name="Holt S."/>
            <person name="Cochrane G."/>
            <person name="Meng A."/>
            <person name="Brown T."/>
            <person name="Cohen L."/>
        </authorList>
    </citation>
    <scope>NUCLEOTIDE SEQUENCE</scope>
    <source>
        <strain evidence="1">CCMP1594</strain>
    </source>
</reference>
<proteinExistence type="predicted"/>
<accession>A0A7S4GDD2</accession>
<name>A0A7S4GDD2_9EUGL</name>
<organism evidence="1">
    <name type="scientific">Eutreptiella gymnastica</name>
    <dbReference type="NCBI Taxonomy" id="73025"/>
    <lineage>
        <taxon>Eukaryota</taxon>
        <taxon>Discoba</taxon>
        <taxon>Euglenozoa</taxon>
        <taxon>Euglenida</taxon>
        <taxon>Spirocuta</taxon>
        <taxon>Euglenophyceae</taxon>
        <taxon>Eutreptiales</taxon>
        <taxon>Eutreptiaceae</taxon>
        <taxon>Eutreptiella</taxon>
    </lineage>
</organism>
<gene>
    <name evidence="1" type="ORF">EGYM00163_LOCUS44550</name>
</gene>